<accession>A0ABM8IPN2</accession>
<dbReference type="InterPro" id="IPR036582">
    <property type="entry name" value="Mao_N_sf"/>
</dbReference>
<dbReference type="EMBL" id="AP028127">
    <property type="protein sequence ID" value="BEH92001.1"/>
    <property type="molecule type" value="Genomic_DNA"/>
</dbReference>
<feature type="compositionally biased region" description="Polar residues" evidence="1">
    <location>
        <begin position="195"/>
        <end position="219"/>
    </location>
</feature>
<feature type="signal peptide" evidence="2">
    <location>
        <begin position="1"/>
        <end position="18"/>
    </location>
</feature>
<feature type="chain" id="PRO_5045035679" description="Copper amine oxidase-like N-terminal domain-containing protein" evidence="2">
    <location>
        <begin position="19"/>
        <end position="293"/>
    </location>
</feature>
<organism evidence="4 5">
    <name type="scientific">Turicibacter faecis</name>
    <dbReference type="NCBI Taxonomy" id="2963365"/>
    <lineage>
        <taxon>Bacteria</taxon>
        <taxon>Bacillati</taxon>
        <taxon>Bacillota</taxon>
        <taxon>Erysipelotrichia</taxon>
        <taxon>Erysipelotrichales</taxon>
        <taxon>Turicibacteraceae</taxon>
        <taxon>Turicibacter</taxon>
    </lineage>
</organism>
<protein>
    <recommendedName>
        <fullName evidence="3">Copper amine oxidase-like N-terminal domain-containing protein</fullName>
    </recommendedName>
</protein>
<feature type="compositionally biased region" description="Pro residues" evidence="1">
    <location>
        <begin position="227"/>
        <end position="253"/>
    </location>
</feature>
<sequence>MKHSFLFLLSFFPSFLMGGQDPITLTTITPDIHENLASIDDVMSSFEGSVAFDEETGTYTYTINDQEIILNLNCGYSLINGEKEALFLERNDETALMTIKWVTPKLIDDEVFVPVQYIERIFNATYSEEGFTLNGDASNTMTVFEDKEDSGDSAIGKRLTVEETEGEKEVSQTTNKKPSTSKPTPSITQKPEVSKPTQKPSTSKPNQNTTQKPSTSTPVKPQEPTDSPQPPVGDKPEEIVPPTPEPEPTPKPEPPVEDQPSDVTPPTPEGPSPLPPSDSETGDNSNSPESETF</sequence>
<evidence type="ECO:0000256" key="1">
    <source>
        <dbReference type="SAM" id="MobiDB-lite"/>
    </source>
</evidence>
<feature type="compositionally biased region" description="Pro residues" evidence="1">
    <location>
        <begin position="263"/>
        <end position="276"/>
    </location>
</feature>
<dbReference type="SUPFAM" id="SSF55383">
    <property type="entry name" value="Copper amine oxidase, domain N"/>
    <property type="match status" value="1"/>
</dbReference>
<dbReference type="RefSeq" id="WP_161831530.1">
    <property type="nucleotide sequence ID" value="NZ_AP028127.1"/>
</dbReference>
<feature type="region of interest" description="Disordered" evidence="1">
    <location>
        <begin position="145"/>
        <end position="293"/>
    </location>
</feature>
<dbReference type="Gene3D" id="3.30.457.10">
    <property type="entry name" value="Copper amine oxidase-like, N-terminal domain"/>
    <property type="match status" value="1"/>
</dbReference>
<dbReference type="Proteomes" id="UP001432099">
    <property type="component" value="Chromosome"/>
</dbReference>
<reference evidence="4" key="1">
    <citation type="journal article" date="2024" name="Int. J. Syst. Evol. Microbiol.">
        <title>Turicibacter faecis sp. nov., isolated from faeces of heart failure mouse model.</title>
        <authorList>
            <person name="Imamura Y."/>
            <person name="Motooka D."/>
            <person name="Nakajima Y."/>
            <person name="Ito S."/>
            <person name="Kitakaze M."/>
            <person name="Iida T."/>
            <person name="Nakamura S."/>
        </authorList>
    </citation>
    <scope>NUCLEOTIDE SEQUENCE</scope>
    <source>
        <strain evidence="4">TC023</strain>
    </source>
</reference>
<evidence type="ECO:0000259" key="3">
    <source>
        <dbReference type="Pfam" id="PF07833"/>
    </source>
</evidence>
<feature type="domain" description="Copper amine oxidase-like N-terminal" evidence="3">
    <location>
        <begin position="38"/>
        <end position="127"/>
    </location>
</feature>
<name>A0ABM8IPN2_9FIRM</name>
<feature type="compositionally biased region" description="Low complexity" evidence="1">
    <location>
        <begin position="171"/>
        <end position="191"/>
    </location>
</feature>
<feature type="compositionally biased region" description="Polar residues" evidence="1">
    <location>
        <begin position="282"/>
        <end position="293"/>
    </location>
</feature>
<gene>
    <name evidence="4" type="ORF">T23_21030</name>
</gene>
<dbReference type="InterPro" id="IPR012854">
    <property type="entry name" value="Cu_amine_oxidase-like_N"/>
</dbReference>
<proteinExistence type="predicted"/>
<dbReference type="Pfam" id="PF07833">
    <property type="entry name" value="Cu_amine_oxidN1"/>
    <property type="match status" value="1"/>
</dbReference>
<keyword evidence="5" id="KW-1185">Reference proteome</keyword>
<keyword evidence="2" id="KW-0732">Signal</keyword>
<evidence type="ECO:0000256" key="2">
    <source>
        <dbReference type="SAM" id="SignalP"/>
    </source>
</evidence>
<evidence type="ECO:0000313" key="5">
    <source>
        <dbReference type="Proteomes" id="UP001432099"/>
    </source>
</evidence>
<evidence type="ECO:0000313" key="4">
    <source>
        <dbReference type="EMBL" id="BEH92001.1"/>
    </source>
</evidence>